<evidence type="ECO:0000313" key="4">
    <source>
        <dbReference type="EMBL" id="KAK6927719.1"/>
    </source>
</evidence>
<feature type="region of interest" description="Disordered" evidence="2">
    <location>
        <begin position="104"/>
        <end position="153"/>
    </location>
</feature>
<keyword evidence="3" id="KW-0812">Transmembrane</keyword>
<dbReference type="Proteomes" id="UP001370490">
    <property type="component" value="Unassembled WGS sequence"/>
</dbReference>
<feature type="coiled-coil region" evidence="1">
    <location>
        <begin position="1503"/>
        <end position="1645"/>
    </location>
</feature>
<evidence type="ECO:0000256" key="1">
    <source>
        <dbReference type="SAM" id="Coils"/>
    </source>
</evidence>
<feature type="transmembrane region" description="Helical" evidence="3">
    <location>
        <begin position="2462"/>
        <end position="2482"/>
    </location>
</feature>
<accession>A0AAN8Z5Z1</accession>
<evidence type="ECO:0000313" key="5">
    <source>
        <dbReference type="Proteomes" id="UP001370490"/>
    </source>
</evidence>
<sequence length="2483" mass="279542">MQEADRSGLKPTDSSNIGVQDSLKDAESLGGSFVGIELGSDGRLLLSELNDGAKTFVSATLSSCGTIQSTREAEHTGGQDKVSAPTYAAITARGIQKTDSFIASAPDGCDSDRFPAETSTVTGKQSEDAGESSGLSRGDIESRDHEKGGNSDKLPEMAKLSLQHGFPGVLETLKEHLYVTCLEKDLFHLHITEQSEQQREFDQNQNKLVEAISTLTASLNEASERNAVVTEELAGCRSELEAVTRGQEELKSQLSIVTEERELASSAAQELQTKLERSELEFSRLSMELGHCKNLVTTLQVDNGNLNQSLDAMMEEKKKHEDEKEHFFQDNGRLLTELADYRSLVAALQTENANLSGDLTSVTEDSKKFAEEKELLVCENERLLSELADCKGLMAALQTEIANLRGSLSEAVDEGKKLKDEKGMFVHEKEPLSATVAAFENQTAANHTEILQLKADLEEATLHLEELAKENIFLKSSLDVHKAKIREIDVSQMQLPSHDREAVSQHQTAAFQSKGDGDANYEENSYGIEQESKAFSPVDDGLFEGSSSKQIQWDIYNDFSGFVVLKGHLDEAEKTMEMLEKAIEGWHSHSVSLSRMAGKVAAPGVSKLIQAFESKAHHEVEEKPLPEEYSHMEPYMLTKEQAENLRKVLKQLALDVYDASELLRVERDGRKCSDISLRQLRFQHEALREYGDNLEASGIEFEVQCEAMKQFTFILGEKHNELVTMYEALEQEDIGLKVENGELCKKMRECQLRVAELQTQLSELQQNSEETISTISSQLENLQKDVAQRESILEQERTSTASRVFETLEELDLFIRSISYPITSNQSLDDTDICSRVAASVGNATTVIEDLHKKLTATCNDYKAVCRSHEELNEKFNHLQGNNGFVVDLLQKIYGNLKKLVNEFSGNEEEAGVSTQTELVFDPVSVSNYDVLIEKLKVFLSERLQLEAVNKTLNSELAEKIKIIEDMSTRCLDSEAISELIEDIRGVISIEETEDEPAVLQLQSFVFSLLQKYKEINEQFNLSRHDSGSKAMELTNLREQMSQLNALCLQQENENLVLKERLSQAEGAITALRSELEGKVNELTQSEQRVSSVREKLSIAVAKGKGLIVQRDNLKQSLAETSNELERCSQELQMKDARLQDIEIKLRNYSEAGERMEALESELSYIRNSATALRESFLLKDSVLQRIEEILEDLELPEHFHSRDIIEKVDWLARSITGNSAPTDWDQKSSVGGGSYSDAGFVVMDTWKEDVQLGPNAGDDMRRKFDDLQGKYYGLAEQNEMLEQSLMERNSLIQRFEEALDRINMPSQLRSLEPEDRIEWLASALSEAHQEHDSLHMRLDNLEKYCNSLVAELEASQKKISSLEMDLQSVFQERQQMSERAEVLAHDYEEVSKKVVQFELEKDQLQNEVSSMQEKLVEKLGNDELIRNFETRVQKMQDMVCDALQDPGIKDKASGGTDIDCLEGLLRKLADDYSTLSRDKTSHATSDEVITEKDVGNFDRQGLDMEEQNMVDLKNQLEASLNELMHVKEERDMHMEKLQNLVSEIEVTNKRTEELQELLNQEEQKSTSVREKLNVAVRKGKSLVQQRDSLKQAVEEMSAEVDRLKNEINHQENVIAEHEEKLKTLSMVQQRVEAVESENLSLQSRLSETEHYLDEKERALSMILQTLGDIDLANEFKIDDPVQKLEGVAKHCQYLRSAMASSEHEAKKSRRAAELLLAELNEVQERNDGLQEELAKAASELSELSKERELAEAAKVEALSHLEKLSAVHFEEQKKQFSEVLVLKSCLDRLRKGLCDFGNALAEVFSKDFESLNNLEVGVRSCVNQIEATKLSGLPPIAVIHGVPSTNPINEAKFPAIKSLTGPIVEYQLDDYLFTEICGAVGHQLQEFSTEIDSLTEKLYKHSIKLEEGTHKLSEVLGIVQKEMASKKDSFELMKSSVLRLESLGKERDAENVVMHRSITFLYEACTSSILEIEHGLAQQPGNGLTKRGVDRNLRTLTFINGDNPFNSQARLATEEHIKEVAERLLLAVKDSTSMEAEIIAGSHKELKATISNLQEELQEKDIQRERICRELVSQIKEAEAAAANYLTDLKSAKAQVHDLEKHVEVLEAEQDILEQRVKELQDDATASDMLQERVKSLNDVVAAKEQEIEALMQALDEEEAQMEELTKKVEELERVVRQKSLDLESLEASRGKAIKKLSVTVSKFDELHQLSADLLSEVEQLQMQIRDRDAEISFLRQEVTRCTNEALAASQFSNNRASNEMHDLLSWLGTMISRVWVHGAHLDDDDSNDPEYKEKIQKQISSVISELEDLRVVAQSKDLLLQHERSKVEELLHKEETLENSLREKESQLNLLRGFGESGLGSNIGSEIVEVEPVMNKRGLTGTSTAPQVRSLRKVNSDQVAIAIDEDPGSSGRLEDEEDDKVHGFKSLTTSRLVPRFTRPLNDMIDGLWVSCDRTLMRQPALRLGIMIYWAVLHALLAAFVV</sequence>
<feature type="region of interest" description="Disordered" evidence="2">
    <location>
        <begin position="1"/>
        <end position="22"/>
    </location>
</feature>
<feature type="coiled-coil region" evidence="1">
    <location>
        <begin position="1706"/>
        <end position="1754"/>
    </location>
</feature>
<organism evidence="4 5">
    <name type="scientific">Dillenia turbinata</name>
    <dbReference type="NCBI Taxonomy" id="194707"/>
    <lineage>
        <taxon>Eukaryota</taxon>
        <taxon>Viridiplantae</taxon>
        <taxon>Streptophyta</taxon>
        <taxon>Embryophyta</taxon>
        <taxon>Tracheophyta</taxon>
        <taxon>Spermatophyta</taxon>
        <taxon>Magnoliopsida</taxon>
        <taxon>eudicotyledons</taxon>
        <taxon>Gunneridae</taxon>
        <taxon>Pentapetalae</taxon>
        <taxon>Dilleniales</taxon>
        <taxon>Dilleniaceae</taxon>
        <taxon>Dillenia</taxon>
    </lineage>
</organism>
<feature type="compositionally biased region" description="Basic and acidic residues" evidence="2">
    <location>
        <begin position="138"/>
        <end position="153"/>
    </location>
</feature>
<comment type="caution">
    <text evidence="4">The sequence shown here is derived from an EMBL/GenBank/DDBJ whole genome shotgun (WGS) entry which is preliminary data.</text>
</comment>
<keyword evidence="5" id="KW-1185">Reference proteome</keyword>
<dbReference type="EMBL" id="JBAMMX010000014">
    <property type="protein sequence ID" value="KAK6927719.1"/>
    <property type="molecule type" value="Genomic_DNA"/>
</dbReference>
<keyword evidence="3" id="KW-1133">Transmembrane helix</keyword>
<gene>
    <name evidence="4" type="ORF">RJ641_006310</name>
</gene>
<evidence type="ECO:0000256" key="3">
    <source>
        <dbReference type="SAM" id="Phobius"/>
    </source>
</evidence>
<feature type="coiled-coil region" evidence="1">
    <location>
        <begin position="1034"/>
        <end position="1162"/>
    </location>
</feature>
<dbReference type="Gene3D" id="1.10.287.1490">
    <property type="match status" value="2"/>
</dbReference>
<feature type="coiled-coil region" evidence="1">
    <location>
        <begin position="380"/>
        <end position="421"/>
    </location>
</feature>
<evidence type="ECO:0000256" key="2">
    <source>
        <dbReference type="SAM" id="MobiDB-lite"/>
    </source>
</evidence>
<keyword evidence="1" id="KW-0175">Coiled coil</keyword>
<protein>
    <submittedName>
        <fullName evidence="4">Uncharacterized protein</fullName>
    </submittedName>
</protein>
<keyword evidence="3" id="KW-0472">Membrane</keyword>
<dbReference type="PANTHER" id="PTHR43939:SF50">
    <property type="entry name" value="NUCLEOPORIN"/>
    <property type="match status" value="1"/>
</dbReference>
<dbReference type="PANTHER" id="PTHR43939">
    <property type="entry name" value="COILED-COIL DOMAIN-CONTAINING PROTEIN 158"/>
    <property type="match status" value="1"/>
</dbReference>
<feature type="coiled-coil region" evidence="1">
    <location>
        <begin position="2322"/>
        <end position="2349"/>
    </location>
</feature>
<reference evidence="4 5" key="1">
    <citation type="submission" date="2023-12" db="EMBL/GenBank/DDBJ databases">
        <title>A high-quality genome assembly for Dillenia turbinata (Dilleniales).</title>
        <authorList>
            <person name="Chanderbali A."/>
        </authorList>
    </citation>
    <scope>NUCLEOTIDE SEQUENCE [LARGE SCALE GENOMIC DNA]</scope>
    <source>
        <strain evidence="4">LSX21</strain>
        <tissue evidence="4">Leaf</tissue>
    </source>
</reference>
<feature type="coiled-coil region" evidence="1">
    <location>
        <begin position="2044"/>
        <end position="2239"/>
    </location>
</feature>
<feature type="coiled-coil region" evidence="1">
    <location>
        <begin position="747"/>
        <end position="799"/>
    </location>
</feature>
<feature type="coiled-coil region" evidence="1">
    <location>
        <begin position="1339"/>
        <end position="1422"/>
    </location>
</feature>
<name>A0AAN8Z5Z1_9MAGN</name>
<proteinExistence type="predicted"/>
<feature type="coiled-coil region" evidence="1">
    <location>
        <begin position="261"/>
        <end position="330"/>
    </location>
</feature>